<comment type="caution">
    <text evidence="1">The sequence shown here is derived from an EMBL/GenBank/DDBJ whole genome shotgun (WGS) entry which is preliminary data.</text>
</comment>
<evidence type="ECO:0000313" key="1">
    <source>
        <dbReference type="EMBL" id="KAF3951177.1"/>
    </source>
</evidence>
<gene>
    <name evidence="1" type="ORF">CMV_023148</name>
</gene>
<sequence>MLQATLYKYFELWVAPPPNNVPQPLLLSTISSQPSPSPLLSLFTVSAASSLGLCVGWEMKILRIGSNRCKTQNKVF</sequence>
<name>A0A8J4VAX7_9ROSI</name>
<organism evidence="1 2">
    <name type="scientific">Castanea mollissima</name>
    <name type="common">Chinese chestnut</name>
    <dbReference type="NCBI Taxonomy" id="60419"/>
    <lineage>
        <taxon>Eukaryota</taxon>
        <taxon>Viridiplantae</taxon>
        <taxon>Streptophyta</taxon>
        <taxon>Embryophyta</taxon>
        <taxon>Tracheophyta</taxon>
        <taxon>Spermatophyta</taxon>
        <taxon>Magnoliopsida</taxon>
        <taxon>eudicotyledons</taxon>
        <taxon>Gunneridae</taxon>
        <taxon>Pentapetalae</taxon>
        <taxon>rosids</taxon>
        <taxon>fabids</taxon>
        <taxon>Fagales</taxon>
        <taxon>Fagaceae</taxon>
        <taxon>Castanea</taxon>
    </lineage>
</organism>
<dbReference type="AlphaFoldDB" id="A0A8J4VAX7"/>
<proteinExistence type="predicted"/>
<protein>
    <submittedName>
        <fullName evidence="1">Uncharacterized protein</fullName>
    </submittedName>
</protein>
<reference evidence="1" key="1">
    <citation type="submission" date="2020-03" db="EMBL/GenBank/DDBJ databases">
        <title>Castanea mollissima Vanexum genome sequencing.</title>
        <authorList>
            <person name="Staton M."/>
        </authorList>
    </citation>
    <scope>NUCLEOTIDE SEQUENCE</scope>
    <source>
        <tissue evidence="1">Leaf</tissue>
    </source>
</reference>
<accession>A0A8J4VAX7</accession>
<dbReference type="EMBL" id="JRKL02005073">
    <property type="protein sequence ID" value="KAF3951177.1"/>
    <property type="molecule type" value="Genomic_DNA"/>
</dbReference>
<evidence type="ECO:0000313" key="2">
    <source>
        <dbReference type="Proteomes" id="UP000737018"/>
    </source>
</evidence>
<keyword evidence="2" id="KW-1185">Reference proteome</keyword>
<dbReference type="Proteomes" id="UP000737018">
    <property type="component" value="Unassembled WGS sequence"/>
</dbReference>